<keyword evidence="3 7" id="KW-0808">Transferase</keyword>
<dbReference type="RefSeq" id="XP_013773338.1">
    <property type="nucleotide sequence ID" value="XM_013917884.2"/>
</dbReference>
<keyword evidence="2 7" id="KW-0698">rRNA processing</keyword>
<proteinExistence type="inferred from homology"/>
<reference evidence="9" key="1">
    <citation type="submission" date="2025-08" db="UniProtKB">
        <authorList>
            <consortium name="RefSeq"/>
        </authorList>
    </citation>
    <scope>IDENTIFICATION</scope>
    <source>
        <tissue evidence="9">Muscle</tissue>
    </source>
</reference>
<dbReference type="PANTHER" id="PTHR12595">
    <property type="entry name" value="POS9-ACTIVATING FACTOR FAP7-RELATED"/>
    <property type="match status" value="1"/>
</dbReference>
<dbReference type="HAMAP" id="MF_00039">
    <property type="entry name" value="Adenylate_kinase_AK6"/>
    <property type="match status" value="1"/>
</dbReference>
<evidence type="ECO:0000313" key="9">
    <source>
        <dbReference type="RefSeq" id="XP_013773338.1"/>
    </source>
</evidence>
<protein>
    <recommendedName>
        <fullName evidence="7">Adenylate kinase isoenzyme 6 homolog</fullName>
        <shortName evidence="7">AK6</shortName>
        <ecNumber evidence="7">2.7.4.3</ecNumber>
    </recommendedName>
    <alternativeName>
        <fullName evidence="7">Dual activity adenylate kinase/ATPase</fullName>
        <shortName evidence="7">AK/ATPase</shortName>
    </alternativeName>
</protein>
<keyword evidence="6 7" id="KW-0067">ATP-binding</keyword>
<keyword evidence="5 7" id="KW-0418">Kinase</keyword>
<evidence type="ECO:0000256" key="7">
    <source>
        <dbReference type="HAMAP-Rule" id="MF_03173"/>
    </source>
</evidence>
<sequence>MMSIYRKLPNILITGTPGTGKSTLCSEISEISGFEWLNVGEIAKADHMYDGHNDITQCPVIDEEQMINELEDKIADGGKIIDYHGCDFFPQHWFDIVFILRTNSTTLYNRLVARGYRGQKLENNIQCEFFQTLIDEARGSYNNKIVYELPSNTPDDMEDNVEKICQWINQWKMQNGHG</sequence>
<dbReference type="InterPro" id="IPR020618">
    <property type="entry name" value="Adenyl_kinase_AK6"/>
</dbReference>
<keyword evidence="1 7" id="KW-0690">Ribosome biogenesis</keyword>
<evidence type="ECO:0000313" key="8">
    <source>
        <dbReference type="Proteomes" id="UP000694941"/>
    </source>
</evidence>
<dbReference type="GeneID" id="106458376"/>
<name>A0ABM1B2A3_LIMPO</name>
<comment type="similarity">
    <text evidence="7">Belongs to the adenylate kinase family. AK6 subfamily.</text>
</comment>
<dbReference type="PANTHER" id="PTHR12595:SF0">
    <property type="entry name" value="ADENYLATE KINASE ISOENZYME 6"/>
    <property type="match status" value="1"/>
</dbReference>
<comment type="subunit">
    <text evidence="7">Monomer and homodimer. Interacts with small ribosomal subunit protein uS11. Not a structural component of 43S pre-ribosomes, but transiently interacts with them by binding to uS11.</text>
</comment>
<accession>A0ABM1B2A3</accession>
<evidence type="ECO:0000256" key="1">
    <source>
        <dbReference type="ARBA" id="ARBA00022517"/>
    </source>
</evidence>
<feature type="binding site" evidence="7">
    <location>
        <position position="22"/>
    </location>
    <ligand>
        <name>ATP</name>
        <dbReference type="ChEBI" id="CHEBI:30616"/>
    </ligand>
</feature>
<keyword evidence="7" id="KW-0963">Cytoplasm</keyword>
<evidence type="ECO:0000256" key="2">
    <source>
        <dbReference type="ARBA" id="ARBA00022552"/>
    </source>
</evidence>
<keyword evidence="8" id="KW-1185">Reference proteome</keyword>
<comment type="function">
    <text evidence="7">Broad-specificity nucleoside monophosphate (NMP) kinase that catalyzes the reversible transfer of the terminal phosphate group between nucleoside triphosphates and monophosphates. Has also ATPase activity. Involved in the late cytoplasmic maturation steps of the 40S ribosomal particles, specifically 18S rRNA maturation. While NMP activity is not required for ribosome maturation, ATPase activity is. Associates transiently with small ribosomal subunit protein uS11. ATP hydrolysis breaks the interaction with uS11. May temporarily remove uS11 from the ribosome to enable a conformational change of the ribosomal RNA that is needed for the final maturation step of the small ribosomal subunit. Its NMP activity may have a role in nuclear energy homeostasis.</text>
</comment>
<dbReference type="Proteomes" id="UP000694941">
    <property type="component" value="Unplaced"/>
</dbReference>
<evidence type="ECO:0000256" key="4">
    <source>
        <dbReference type="ARBA" id="ARBA00022741"/>
    </source>
</evidence>
<gene>
    <name evidence="9" type="primary">LOC106458376</name>
</gene>
<comment type="catalytic activity">
    <reaction evidence="7">
        <text>ATP + H2O = ADP + phosphate + H(+)</text>
        <dbReference type="Rhea" id="RHEA:13065"/>
        <dbReference type="ChEBI" id="CHEBI:15377"/>
        <dbReference type="ChEBI" id="CHEBI:15378"/>
        <dbReference type="ChEBI" id="CHEBI:30616"/>
        <dbReference type="ChEBI" id="CHEBI:43474"/>
        <dbReference type="ChEBI" id="CHEBI:456216"/>
    </reaction>
</comment>
<dbReference type="Pfam" id="PF13238">
    <property type="entry name" value="AAA_18"/>
    <property type="match status" value="1"/>
</dbReference>
<evidence type="ECO:0000256" key="3">
    <source>
        <dbReference type="ARBA" id="ARBA00022679"/>
    </source>
</evidence>
<feature type="region of interest" description="LID" evidence="7">
    <location>
        <begin position="113"/>
        <end position="123"/>
    </location>
</feature>
<dbReference type="EC" id="2.7.4.3" evidence="7"/>
<comment type="caution">
    <text evidence="7">Lacks conserved residue(s) required for the propagation of feature annotation.</text>
</comment>
<keyword evidence="4 7" id="KW-0547">Nucleotide-binding</keyword>
<comment type="catalytic activity">
    <reaction evidence="7">
        <text>AMP + ATP = 2 ADP</text>
        <dbReference type="Rhea" id="RHEA:12973"/>
        <dbReference type="ChEBI" id="CHEBI:30616"/>
        <dbReference type="ChEBI" id="CHEBI:456215"/>
        <dbReference type="ChEBI" id="CHEBI:456216"/>
        <dbReference type="EC" id="2.7.4.3"/>
    </reaction>
</comment>
<feature type="binding site" evidence="7">
    <location>
        <position position="20"/>
    </location>
    <ligand>
        <name>ATP</name>
        <dbReference type="ChEBI" id="CHEBI:30616"/>
    </ligand>
</feature>
<feature type="binding site" evidence="7">
    <location>
        <position position="23"/>
    </location>
    <ligand>
        <name>ATP</name>
        <dbReference type="ChEBI" id="CHEBI:30616"/>
    </ligand>
</feature>
<organism evidence="8 9">
    <name type="scientific">Limulus polyphemus</name>
    <name type="common">Atlantic horseshoe crab</name>
    <dbReference type="NCBI Taxonomy" id="6850"/>
    <lineage>
        <taxon>Eukaryota</taxon>
        <taxon>Metazoa</taxon>
        <taxon>Ecdysozoa</taxon>
        <taxon>Arthropoda</taxon>
        <taxon>Chelicerata</taxon>
        <taxon>Merostomata</taxon>
        <taxon>Xiphosura</taxon>
        <taxon>Limulidae</taxon>
        <taxon>Limulus</taxon>
    </lineage>
</organism>
<comment type="subcellular location">
    <subcellularLocation>
        <location evidence="7">Cytoplasm</location>
    </subcellularLocation>
    <subcellularLocation>
        <location evidence="7">Nucleus</location>
    </subcellularLocation>
</comment>
<feature type="binding site" evidence="7">
    <location>
        <position position="114"/>
    </location>
    <ligand>
        <name>ATP</name>
        <dbReference type="ChEBI" id="CHEBI:30616"/>
    </ligand>
</feature>
<dbReference type="InterPro" id="IPR027417">
    <property type="entry name" value="P-loop_NTPase"/>
</dbReference>
<keyword evidence="7" id="KW-0539">Nucleus</keyword>
<dbReference type="SUPFAM" id="SSF52540">
    <property type="entry name" value="P-loop containing nucleoside triphosphate hydrolases"/>
    <property type="match status" value="1"/>
</dbReference>
<feature type="region of interest" description="NMPbind" evidence="7">
    <location>
        <begin position="38"/>
        <end position="61"/>
    </location>
</feature>
<feature type="binding site" evidence="7">
    <location>
        <position position="21"/>
    </location>
    <ligand>
        <name>ATP</name>
        <dbReference type="ChEBI" id="CHEBI:30616"/>
    </ligand>
</feature>
<dbReference type="Gene3D" id="3.40.50.300">
    <property type="entry name" value="P-loop containing nucleotide triphosphate hydrolases"/>
    <property type="match status" value="1"/>
</dbReference>
<feature type="binding site" evidence="7">
    <location>
        <position position="18"/>
    </location>
    <ligand>
        <name>ATP</name>
        <dbReference type="ChEBI" id="CHEBI:30616"/>
    </ligand>
</feature>
<evidence type="ECO:0000256" key="6">
    <source>
        <dbReference type="ARBA" id="ARBA00022840"/>
    </source>
</evidence>
<evidence type="ECO:0000256" key="5">
    <source>
        <dbReference type="ARBA" id="ARBA00022777"/>
    </source>
</evidence>